<dbReference type="GO" id="GO:0008757">
    <property type="term" value="F:S-adenosylmethionine-dependent methyltransferase activity"/>
    <property type="evidence" value="ECO:0007669"/>
    <property type="project" value="InterPro"/>
</dbReference>
<keyword evidence="6" id="KW-1185">Reference proteome</keyword>
<dbReference type="PANTHER" id="PTHR12176">
    <property type="entry name" value="SAM-DEPENDENT METHYLTRANSFERASE SUPERFAMILY PROTEIN"/>
    <property type="match status" value="1"/>
</dbReference>
<comment type="similarity">
    <text evidence="1">Belongs to the methyltransferase superfamily.</text>
</comment>
<dbReference type="SUPFAM" id="SSF53335">
    <property type="entry name" value="S-adenosyl-L-methionine-dependent methyltransferases"/>
    <property type="match status" value="1"/>
</dbReference>
<dbReference type="Gene3D" id="3.40.50.150">
    <property type="entry name" value="Vaccinia Virus protein VP39"/>
    <property type="match status" value="1"/>
</dbReference>
<organism evidence="5 6">
    <name type="scientific">Chrysophaeum taylorii</name>
    <dbReference type="NCBI Taxonomy" id="2483200"/>
    <lineage>
        <taxon>Eukaryota</taxon>
        <taxon>Sar</taxon>
        <taxon>Stramenopiles</taxon>
        <taxon>Ochrophyta</taxon>
        <taxon>Pelagophyceae</taxon>
        <taxon>Pelagomonadales</taxon>
        <taxon>Pelagomonadaceae</taxon>
        <taxon>Chrysophaeum</taxon>
    </lineage>
</organism>
<accession>A0AAD7UI56</accession>
<dbReference type="EMBL" id="JAQMWT010000224">
    <property type="protein sequence ID" value="KAJ8607281.1"/>
    <property type="molecule type" value="Genomic_DNA"/>
</dbReference>
<evidence type="ECO:0000256" key="3">
    <source>
        <dbReference type="ARBA" id="ARBA00022679"/>
    </source>
</evidence>
<dbReference type="GO" id="GO:0032259">
    <property type="term" value="P:methylation"/>
    <property type="evidence" value="ECO:0007669"/>
    <property type="project" value="UniProtKB-KW"/>
</dbReference>
<comment type="caution">
    <text evidence="5">The sequence shown here is derived from an EMBL/GenBank/DDBJ whole genome shotgun (WGS) entry which is preliminary data.</text>
</comment>
<evidence type="ECO:0000313" key="5">
    <source>
        <dbReference type="EMBL" id="KAJ8607281.1"/>
    </source>
</evidence>
<proteinExistence type="inferred from homology"/>
<dbReference type="Pfam" id="PF08241">
    <property type="entry name" value="Methyltransf_11"/>
    <property type="match status" value="1"/>
</dbReference>
<dbReference type="AlphaFoldDB" id="A0AAD7UI56"/>
<dbReference type="CDD" id="cd02440">
    <property type="entry name" value="AdoMet_MTases"/>
    <property type="match status" value="1"/>
</dbReference>
<dbReference type="InterPro" id="IPR013216">
    <property type="entry name" value="Methyltransf_11"/>
</dbReference>
<evidence type="ECO:0000259" key="4">
    <source>
        <dbReference type="Pfam" id="PF08241"/>
    </source>
</evidence>
<dbReference type="InterPro" id="IPR051419">
    <property type="entry name" value="Lys/N-term_MeTrsfase_sf"/>
</dbReference>
<name>A0AAD7UI56_9STRA</name>
<dbReference type="InterPro" id="IPR029063">
    <property type="entry name" value="SAM-dependent_MTases_sf"/>
</dbReference>
<gene>
    <name evidence="5" type="ORF">CTAYLR_009536</name>
</gene>
<protein>
    <recommendedName>
        <fullName evidence="4">Methyltransferase type 11 domain-containing protein</fullName>
    </recommendedName>
</protein>
<dbReference type="Proteomes" id="UP001230188">
    <property type="component" value="Unassembled WGS sequence"/>
</dbReference>
<reference evidence="5" key="1">
    <citation type="submission" date="2023-01" db="EMBL/GenBank/DDBJ databases">
        <title>Metagenome sequencing of chrysophaentin producing Chrysophaeum taylorii.</title>
        <authorList>
            <person name="Davison J."/>
            <person name="Bewley C."/>
        </authorList>
    </citation>
    <scope>NUCLEOTIDE SEQUENCE</scope>
    <source>
        <strain evidence="5">NIES-1699</strain>
    </source>
</reference>
<evidence type="ECO:0000256" key="2">
    <source>
        <dbReference type="ARBA" id="ARBA00022603"/>
    </source>
</evidence>
<keyword evidence="2" id="KW-0489">Methyltransferase</keyword>
<evidence type="ECO:0000256" key="1">
    <source>
        <dbReference type="ARBA" id="ARBA00008361"/>
    </source>
</evidence>
<keyword evidence="3" id="KW-0808">Transferase</keyword>
<evidence type="ECO:0000313" key="6">
    <source>
        <dbReference type="Proteomes" id="UP001230188"/>
    </source>
</evidence>
<feature type="domain" description="Methyltransferase type 11" evidence="4">
    <location>
        <begin position="49"/>
        <end position="143"/>
    </location>
</feature>
<sequence>MGRGAYGTVEFWDEWYAEDDHADYDWLLAWDDFGEAIESLIGDHDKRVLVVGCGNSPFSSELFARGYRNVVNVDNCESIIAVQRLRYPMLRWLVGDVRSLPFNDGSFDLVLDKGCLDNLYCYVDTTAAVAAFIRETRRLLRAESGRFVVVSCHDEATTRDSLSLANWRFSILRVPNPRWPRIRVETYELALCETGASDHDLAAVLGAAVARTRLCRRDDTLAAAAATTGRCGTGSLPSRLAHLERRSSGRRHSDLIGDE</sequence>